<keyword evidence="8" id="KW-1185">Reference proteome</keyword>
<organism evidence="7 8">
    <name type="scientific">Microlunatus ginsengisoli</name>
    <dbReference type="NCBI Taxonomy" id="363863"/>
    <lineage>
        <taxon>Bacteria</taxon>
        <taxon>Bacillati</taxon>
        <taxon>Actinomycetota</taxon>
        <taxon>Actinomycetes</taxon>
        <taxon>Propionibacteriales</taxon>
        <taxon>Propionibacteriaceae</taxon>
        <taxon>Microlunatus</taxon>
    </lineage>
</organism>
<dbReference type="Proteomes" id="UP001501490">
    <property type="component" value="Unassembled WGS sequence"/>
</dbReference>
<evidence type="ECO:0000256" key="1">
    <source>
        <dbReference type="ARBA" id="ARBA00011028"/>
    </source>
</evidence>
<dbReference type="InterPro" id="IPR006128">
    <property type="entry name" value="Lipoprotein_PsaA-like"/>
</dbReference>
<dbReference type="InterPro" id="IPR050492">
    <property type="entry name" value="Bact_metal-bind_prot9"/>
</dbReference>
<evidence type="ECO:0000256" key="6">
    <source>
        <dbReference type="SAM" id="SignalP"/>
    </source>
</evidence>
<dbReference type="PANTHER" id="PTHR42953">
    <property type="entry name" value="HIGH-AFFINITY ZINC UPTAKE SYSTEM PROTEIN ZNUA-RELATED"/>
    <property type="match status" value="1"/>
</dbReference>
<feature type="signal peptide" evidence="6">
    <location>
        <begin position="1"/>
        <end position="26"/>
    </location>
</feature>
<keyword evidence="2 4" id="KW-0813">Transport</keyword>
<keyword evidence="3 6" id="KW-0732">Signal</keyword>
<dbReference type="InterPro" id="IPR006129">
    <property type="entry name" value="AdhesinB"/>
</dbReference>
<dbReference type="PRINTS" id="PR00691">
    <property type="entry name" value="ADHESINB"/>
</dbReference>
<protein>
    <submittedName>
        <fullName evidence="7">Zinc ABC transporter substrate-binding protein</fullName>
    </submittedName>
</protein>
<comment type="caution">
    <text evidence="7">The sequence shown here is derived from an EMBL/GenBank/DDBJ whole genome shotgun (WGS) entry which is preliminary data.</text>
</comment>
<evidence type="ECO:0000256" key="3">
    <source>
        <dbReference type="ARBA" id="ARBA00022729"/>
    </source>
</evidence>
<accession>A0ABP6ZQC7</accession>
<dbReference type="Gene3D" id="3.40.50.1980">
    <property type="entry name" value="Nitrogenase molybdenum iron protein domain"/>
    <property type="match status" value="2"/>
</dbReference>
<evidence type="ECO:0000313" key="8">
    <source>
        <dbReference type="Proteomes" id="UP001501490"/>
    </source>
</evidence>
<evidence type="ECO:0000313" key="7">
    <source>
        <dbReference type="EMBL" id="GAA3615897.1"/>
    </source>
</evidence>
<dbReference type="PROSITE" id="PS51257">
    <property type="entry name" value="PROKAR_LIPOPROTEIN"/>
    <property type="match status" value="1"/>
</dbReference>
<dbReference type="SUPFAM" id="SSF53807">
    <property type="entry name" value="Helical backbone' metal receptor"/>
    <property type="match status" value="1"/>
</dbReference>
<feature type="chain" id="PRO_5046146725" evidence="6">
    <location>
        <begin position="27"/>
        <end position="317"/>
    </location>
</feature>
<evidence type="ECO:0000256" key="2">
    <source>
        <dbReference type="ARBA" id="ARBA00022448"/>
    </source>
</evidence>
<comment type="similarity">
    <text evidence="1 4">Belongs to the bacterial solute-binding protein 9 family.</text>
</comment>
<dbReference type="PANTHER" id="PTHR42953:SF3">
    <property type="entry name" value="HIGH-AFFINITY ZINC UPTAKE SYSTEM PROTEIN ZNUA"/>
    <property type="match status" value="1"/>
</dbReference>
<evidence type="ECO:0000256" key="5">
    <source>
        <dbReference type="SAM" id="MobiDB-lite"/>
    </source>
</evidence>
<sequence>MKFSSRALGGALIGAVLLLASACAPAGTAAEERQPGQLSIVAAFYPFQFVAERVAGDHAVVTSLTAPGAEPHDLELTPKQVASISSADLVIYEKSFQAAVDEAVAQSGNPNVLDTATVVPLSPLSEADEHDHEQAAEGEEHEHSGLDPHVWLDPNNMVTITNAVRDRLIQIDRAHASDYSGNARELDGQLLSLDKQYRTTLQTCRLREFITTHAAFGYLARRYGLEQVGINGLSPDSEPSPARIAEVQQIAREHHVTTIFYETLVSPAVAQSIAGDLGLKTDVLDPIEGITDSSRGDDYLSVMASNLTALTTANGCG</sequence>
<proteinExistence type="inferred from homology"/>
<reference evidence="8" key="1">
    <citation type="journal article" date="2019" name="Int. J. Syst. Evol. Microbiol.">
        <title>The Global Catalogue of Microorganisms (GCM) 10K type strain sequencing project: providing services to taxonomists for standard genome sequencing and annotation.</title>
        <authorList>
            <consortium name="The Broad Institute Genomics Platform"/>
            <consortium name="The Broad Institute Genome Sequencing Center for Infectious Disease"/>
            <person name="Wu L."/>
            <person name="Ma J."/>
        </authorList>
    </citation>
    <scope>NUCLEOTIDE SEQUENCE [LARGE SCALE GENOMIC DNA]</scope>
    <source>
        <strain evidence="8">JCM 16929</strain>
    </source>
</reference>
<feature type="compositionally biased region" description="Basic and acidic residues" evidence="5">
    <location>
        <begin position="127"/>
        <end position="146"/>
    </location>
</feature>
<dbReference type="InterPro" id="IPR006127">
    <property type="entry name" value="ZnuA-like"/>
</dbReference>
<dbReference type="EMBL" id="BAABAB010000010">
    <property type="protein sequence ID" value="GAA3615897.1"/>
    <property type="molecule type" value="Genomic_DNA"/>
</dbReference>
<gene>
    <name evidence="7" type="ORF">GCM10022236_17530</name>
</gene>
<dbReference type="RefSeq" id="WP_344803460.1">
    <property type="nucleotide sequence ID" value="NZ_BAABAB010000010.1"/>
</dbReference>
<evidence type="ECO:0000256" key="4">
    <source>
        <dbReference type="RuleBase" id="RU003512"/>
    </source>
</evidence>
<dbReference type="PRINTS" id="PR00690">
    <property type="entry name" value="ADHESNFAMILY"/>
</dbReference>
<dbReference type="Pfam" id="PF01297">
    <property type="entry name" value="ZnuA"/>
    <property type="match status" value="1"/>
</dbReference>
<feature type="region of interest" description="Disordered" evidence="5">
    <location>
        <begin position="127"/>
        <end position="150"/>
    </location>
</feature>
<name>A0ABP6ZQC7_9ACTN</name>